<dbReference type="CTD" id="36382105"/>
<dbReference type="STRING" id="34506.A0A090LNK4"/>
<dbReference type="InterPro" id="IPR004299">
    <property type="entry name" value="MBOAT_fam"/>
</dbReference>
<keyword evidence="7 11" id="KW-0472">Membrane</keyword>
<dbReference type="Pfam" id="PF03062">
    <property type="entry name" value="MBOAT"/>
    <property type="match status" value="1"/>
</dbReference>
<feature type="transmembrane region" description="Helical" evidence="11">
    <location>
        <begin position="141"/>
        <end position="160"/>
    </location>
</feature>
<evidence type="ECO:0000313" key="13">
    <source>
        <dbReference type="Proteomes" id="UP000035682"/>
    </source>
</evidence>
<dbReference type="OrthoDB" id="7663182at2759"/>
<evidence type="ECO:0000256" key="1">
    <source>
        <dbReference type="ARBA" id="ARBA00004141"/>
    </source>
</evidence>
<keyword evidence="5 11" id="KW-0812">Transmembrane</keyword>
<dbReference type="WBParaSite" id="SRAE_2000438100.1">
    <property type="protein sequence ID" value="SRAE_2000438100.1"/>
    <property type="gene ID" value="WBGene00264612"/>
</dbReference>
<dbReference type="Proteomes" id="UP000035682">
    <property type="component" value="Unplaced"/>
</dbReference>
<feature type="transmembrane region" description="Helical" evidence="11">
    <location>
        <begin position="345"/>
        <end position="364"/>
    </location>
</feature>
<evidence type="ECO:0000256" key="5">
    <source>
        <dbReference type="ARBA" id="ARBA00022692"/>
    </source>
</evidence>
<dbReference type="GO" id="GO:0071617">
    <property type="term" value="F:lysophospholipid acyltransferase activity"/>
    <property type="evidence" value="ECO:0007669"/>
    <property type="project" value="EnsemblMetazoa"/>
</dbReference>
<comment type="pathway">
    <text evidence="9">Phospholipid metabolism.</text>
</comment>
<gene>
    <name evidence="12 14 15" type="ORF">SRAE_2000438100</name>
</gene>
<evidence type="ECO:0000256" key="3">
    <source>
        <dbReference type="ARBA" id="ARBA00010323"/>
    </source>
</evidence>
<feature type="transmembrane region" description="Helical" evidence="11">
    <location>
        <begin position="117"/>
        <end position="135"/>
    </location>
</feature>
<dbReference type="OMA" id="TNMIQML"/>
<comment type="pathway">
    <text evidence="2">Lipid metabolism; phospholipid metabolism.</text>
</comment>
<name>A0A090LNK4_STRRB</name>
<dbReference type="GO" id="GO:0030258">
    <property type="term" value="P:lipid modification"/>
    <property type="evidence" value="ECO:0007669"/>
    <property type="project" value="TreeGrafter"/>
</dbReference>
<dbReference type="GeneID" id="36382105"/>
<dbReference type="GO" id="GO:0018991">
    <property type="term" value="P:egg-laying behavior"/>
    <property type="evidence" value="ECO:0007669"/>
    <property type="project" value="EnsemblMetazoa"/>
</dbReference>
<dbReference type="GO" id="GO:0002119">
    <property type="term" value="P:nematode larval development"/>
    <property type="evidence" value="ECO:0007669"/>
    <property type="project" value="EnsemblMetazoa"/>
</dbReference>
<evidence type="ECO:0000313" key="12">
    <source>
        <dbReference type="EMBL" id="CEF69734.1"/>
    </source>
</evidence>
<dbReference type="PANTHER" id="PTHR13906">
    <property type="entry name" value="PORCUPINE"/>
    <property type="match status" value="1"/>
</dbReference>
<dbReference type="InterPro" id="IPR049941">
    <property type="entry name" value="LPLAT_7/PORCN-like"/>
</dbReference>
<evidence type="ECO:0000256" key="2">
    <source>
        <dbReference type="ARBA" id="ARBA00005074"/>
    </source>
</evidence>
<comment type="subcellular location">
    <subcellularLocation>
        <location evidence="1">Membrane</location>
        <topology evidence="1">Multi-pass membrane protein</topology>
    </subcellularLocation>
</comment>
<keyword evidence="8 12" id="KW-0012">Acyltransferase</keyword>
<dbReference type="GO" id="GO:0008374">
    <property type="term" value="F:O-acyltransferase activity"/>
    <property type="evidence" value="ECO:0007669"/>
    <property type="project" value="EnsemblMetazoa"/>
</dbReference>
<keyword evidence="6 11" id="KW-1133">Transmembrane helix</keyword>
<keyword evidence="13" id="KW-1185">Reference proteome</keyword>
<dbReference type="GO" id="GO:0035264">
    <property type="term" value="P:multicellular organism growth"/>
    <property type="evidence" value="ECO:0007669"/>
    <property type="project" value="EnsemblMetazoa"/>
</dbReference>
<dbReference type="PANTHER" id="PTHR13906:SF16">
    <property type="entry name" value="LYSOPHOSPHOLIPID ACYLTRANSFERASE 7"/>
    <property type="match status" value="1"/>
</dbReference>
<proteinExistence type="inferred from homology"/>
<evidence type="ECO:0000313" key="14">
    <source>
        <dbReference type="WBParaSite" id="SRAE_2000438100.1"/>
    </source>
</evidence>
<keyword evidence="4 12" id="KW-0808">Transferase</keyword>
<accession>A0A090LNK4</accession>
<reference evidence="14" key="2">
    <citation type="submission" date="2020-12" db="UniProtKB">
        <authorList>
            <consortium name="WormBaseParasite"/>
        </authorList>
    </citation>
    <scope>IDENTIFICATION</scope>
</reference>
<evidence type="ECO:0000256" key="6">
    <source>
        <dbReference type="ARBA" id="ARBA00022989"/>
    </source>
</evidence>
<dbReference type="GO" id="GO:0006661">
    <property type="term" value="P:phosphatidylinositol biosynthetic process"/>
    <property type="evidence" value="ECO:0007669"/>
    <property type="project" value="EnsemblMetazoa"/>
</dbReference>
<dbReference type="AlphaFoldDB" id="A0A090LNK4"/>
<protein>
    <recommendedName>
        <fullName evidence="10">Lysophospholipid acyltransferase 7</fullName>
    </recommendedName>
</protein>
<dbReference type="GO" id="GO:0044233">
    <property type="term" value="C:mitochondria-associated endoplasmic reticulum membrane contact site"/>
    <property type="evidence" value="ECO:0007669"/>
    <property type="project" value="TreeGrafter"/>
</dbReference>
<comment type="similarity">
    <text evidence="3">Belongs to the membrane-bound acyltransferase family.</text>
</comment>
<evidence type="ECO:0000256" key="11">
    <source>
        <dbReference type="SAM" id="Phobius"/>
    </source>
</evidence>
<evidence type="ECO:0000256" key="9">
    <source>
        <dbReference type="ARBA" id="ARBA00025707"/>
    </source>
</evidence>
<sequence>MREAILRVIHHIGFPQLQFLSNVVQLIMTLRVIGLSYEIEDSVKNEKNLEKNKNNSDSSSRFIEIPNSFDAFNYFYNFIGLYTGPYFSYQIYSDTLSSPKLYEIDVKPLLYDKLSTLGWCLPSLIIIYIIAPVEFLKTDEVTSTSFLVLIFWMFLAFLYLRLRIYTAWMIAELICILSGIGVYPYDCNNVSFQGPKNIELYKKLKNKIDIKYDALTISNLDIPNVEMSSGFRSGMRSWNRSVQFWLATFVYKRSPKSIRMPYTMFISAFWHGIQPGYFLSFMTIPICTLAEDLIFKIVENDPTTGERPKWFQFIWYNIRTRGFELMASGFLLLTWNDTVRLWNSVYWWLHVVMLCIIIFSKLYLSFKKKDGKKNE</sequence>
<dbReference type="GO" id="GO:0016020">
    <property type="term" value="C:membrane"/>
    <property type="evidence" value="ECO:0007669"/>
    <property type="project" value="UniProtKB-SubCell"/>
</dbReference>
<evidence type="ECO:0000256" key="4">
    <source>
        <dbReference type="ARBA" id="ARBA00022679"/>
    </source>
</evidence>
<dbReference type="RefSeq" id="XP_024508933.1">
    <property type="nucleotide sequence ID" value="XM_024643244.1"/>
</dbReference>
<evidence type="ECO:0000256" key="10">
    <source>
        <dbReference type="ARBA" id="ARBA00093678"/>
    </source>
</evidence>
<reference evidence="12 13" key="1">
    <citation type="submission" date="2014-09" db="EMBL/GenBank/DDBJ databases">
        <authorList>
            <person name="Martin A.A."/>
        </authorList>
    </citation>
    <scope>NUCLEOTIDE SEQUENCE</scope>
    <source>
        <strain evidence="13">ED321</strain>
        <strain evidence="12">ED321 Heterogonic</strain>
    </source>
</reference>
<evidence type="ECO:0000256" key="8">
    <source>
        <dbReference type="ARBA" id="ARBA00023315"/>
    </source>
</evidence>
<organism evidence="12">
    <name type="scientific">Strongyloides ratti</name>
    <name type="common">Parasitic roundworm</name>
    <dbReference type="NCBI Taxonomy" id="34506"/>
    <lineage>
        <taxon>Eukaryota</taxon>
        <taxon>Metazoa</taxon>
        <taxon>Ecdysozoa</taxon>
        <taxon>Nematoda</taxon>
        <taxon>Chromadorea</taxon>
        <taxon>Rhabditida</taxon>
        <taxon>Tylenchina</taxon>
        <taxon>Panagrolaimomorpha</taxon>
        <taxon>Strongyloidoidea</taxon>
        <taxon>Strongyloididae</taxon>
        <taxon>Strongyloides</taxon>
    </lineage>
</organism>
<dbReference type="WormBase" id="SRAE_2000438100">
    <property type="protein sequence ID" value="SRP06533"/>
    <property type="gene ID" value="WBGene00264612"/>
</dbReference>
<dbReference type="EMBL" id="LN609529">
    <property type="protein sequence ID" value="CEF69734.1"/>
    <property type="molecule type" value="Genomic_DNA"/>
</dbReference>
<evidence type="ECO:0000256" key="7">
    <source>
        <dbReference type="ARBA" id="ARBA00023136"/>
    </source>
</evidence>
<evidence type="ECO:0000313" key="15">
    <source>
        <dbReference type="WormBase" id="SRAE_2000438100"/>
    </source>
</evidence>